<protein>
    <submittedName>
        <fullName evidence="2">GPW/gp25 family protein</fullName>
    </submittedName>
</protein>
<sequence>MRKRTATADDVQHVRDMIEQLLFTSAGERVNRPDFGSGLKQLIFAPNSVELASALEYTLRAALQRWLGDVIDVKSLVVTAEGPTLRIVIRYVILRTGALHEDVIEGQGRP</sequence>
<evidence type="ECO:0000259" key="1">
    <source>
        <dbReference type="Pfam" id="PF04965"/>
    </source>
</evidence>
<evidence type="ECO:0000313" key="3">
    <source>
        <dbReference type="Proteomes" id="UP001374803"/>
    </source>
</evidence>
<gene>
    <name evidence="2" type="ORF">LVJ94_24755</name>
</gene>
<dbReference type="Gene3D" id="3.10.450.40">
    <property type="match status" value="1"/>
</dbReference>
<dbReference type="SUPFAM" id="SSF160719">
    <property type="entry name" value="gpW/gp25-like"/>
    <property type="match status" value="1"/>
</dbReference>
<dbReference type="InterPro" id="IPR007048">
    <property type="entry name" value="IraD/Gp25-like"/>
</dbReference>
<dbReference type="Pfam" id="PF04965">
    <property type="entry name" value="GPW_gp25"/>
    <property type="match status" value="1"/>
</dbReference>
<organism evidence="2 3">
    <name type="scientific">Pendulispora rubella</name>
    <dbReference type="NCBI Taxonomy" id="2741070"/>
    <lineage>
        <taxon>Bacteria</taxon>
        <taxon>Pseudomonadati</taxon>
        <taxon>Myxococcota</taxon>
        <taxon>Myxococcia</taxon>
        <taxon>Myxococcales</taxon>
        <taxon>Sorangiineae</taxon>
        <taxon>Pendulisporaceae</taxon>
        <taxon>Pendulispora</taxon>
    </lineage>
</organism>
<dbReference type="RefSeq" id="WP_394840100.1">
    <property type="nucleotide sequence ID" value="NZ_CP089929.1"/>
</dbReference>
<dbReference type="Proteomes" id="UP001374803">
    <property type="component" value="Chromosome"/>
</dbReference>
<reference evidence="2" key="1">
    <citation type="submission" date="2021-12" db="EMBL/GenBank/DDBJ databases">
        <title>Discovery of the Pendulisporaceae a myxobacterial family with distinct sporulation behavior and unique specialized metabolism.</title>
        <authorList>
            <person name="Garcia R."/>
            <person name="Popoff A."/>
            <person name="Bader C.D."/>
            <person name="Loehr J."/>
            <person name="Walesch S."/>
            <person name="Walt C."/>
            <person name="Boldt J."/>
            <person name="Bunk B."/>
            <person name="Haeckl F.J.F.P.J."/>
            <person name="Gunesch A.P."/>
            <person name="Birkelbach J."/>
            <person name="Nuebel U."/>
            <person name="Pietschmann T."/>
            <person name="Bach T."/>
            <person name="Mueller R."/>
        </authorList>
    </citation>
    <scope>NUCLEOTIDE SEQUENCE</scope>
    <source>
        <strain evidence="2">MSr11367</strain>
    </source>
</reference>
<proteinExistence type="predicted"/>
<feature type="domain" description="IraD/Gp25-like" evidence="1">
    <location>
        <begin position="10"/>
        <end position="96"/>
    </location>
</feature>
<keyword evidence="3" id="KW-1185">Reference proteome</keyword>
<accession>A0ABZ2LMP1</accession>
<evidence type="ECO:0000313" key="2">
    <source>
        <dbReference type="EMBL" id="WXB10425.1"/>
    </source>
</evidence>
<name>A0ABZ2LMP1_9BACT</name>
<dbReference type="EMBL" id="CP089983">
    <property type="protein sequence ID" value="WXB10425.1"/>
    <property type="molecule type" value="Genomic_DNA"/>
</dbReference>